<evidence type="ECO:0000256" key="1">
    <source>
        <dbReference type="SAM" id="MobiDB-lite"/>
    </source>
</evidence>
<dbReference type="GeneID" id="7202387"/>
<feature type="compositionally biased region" description="Basic and acidic residues" evidence="1">
    <location>
        <begin position="69"/>
        <end position="80"/>
    </location>
</feature>
<keyword evidence="4" id="KW-1185">Reference proteome</keyword>
<gene>
    <name evidence="3" type="ORF">PHATRDRAFT_47315</name>
</gene>
<dbReference type="HOGENOM" id="CLU_541305_0_0_1"/>
<keyword evidence="2" id="KW-0732">Signal</keyword>
<dbReference type="PaxDb" id="2850-Phatr47315"/>
<feature type="signal peptide" evidence="2">
    <location>
        <begin position="1"/>
        <end position="15"/>
    </location>
</feature>
<name>B7G3Y4_PHATC</name>
<dbReference type="KEGG" id="pti:PHATRDRAFT_47315"/>
<dbReference type="InterPro" id="IPR011050">
    <property type="entry name" value="Pectin_lyase_fold/virulence"/>
</dbReference>
<feature type="region of interest" description="Disordered" evidence="1">
    <location>
        <begin position="232"/>
        <end position="252"/>
    </location>
</feature>
<feature type="compositionally biased region" description="Basic residues" evidence="1">
    <location>
        <begin position="44"/>
        <end position="54"/>
    </location>
</feature>
<feature type="region of interest" description="Disordered" evidence="1">
    <location>
        <begin position="33"/>
        <end position="125"/>
    </location>
</feature>
<dbReference type="SUPFAM" id="SSF51126">
    <property type="entry name" value="Pectin lyase-like"/>
    <property type="match status" value="1"/>
</dbReference>
<dbReference type="PANTHER" id="PTHR36489:SF2">
    <property type="entry name" value="APPLE DOMAIN-CONTAINING PROTEIN"/>
    <property type="match status" value="1"/>
</dbReference>
<reference evidence="3 4" key="1">
    <citation type="journal article" date="2008" name="Nature">
        <title>The Phaeodactylum genome reveals the evolutionary history of diatom genomes.</title>
        <authorList>
            <person name="Bowler C."/>
            <person name="Allen A.E."/>
            <person name="Badger J.H."/>
            <person name="Grimwood J."/>
            <person name="Jabbari K."/>
            <person name="Kuo A."/>
            <person name="Maheswari U."/>
            <person name="Martens C."/>
            <person name="Maumus F."/>
            <person name="Otillar R.P."/>
            <person name="Rayko E."/>
            <person name="Salamov A."/>
            <person name="Vandepoele K."/>
            <person name="Beszteri B."/>
            <person name="Gruber A."/>
            <person name="Heijde M."/>
            <person name="Katinka M."/>
            <person name="Mock T."/>
            <person name="Valentin K."/>
            <person name="Verret F."/>
            <person name="Berges J.A."/>
            <person name="Brownlee C."/>
            <person name="Cadoret J.P."/>
            <person name="Chiovitti A."/>
            <person name="Choi C.J."/>
            <person name="Coesel S."/>
            <person name="De Martino A."/>
            <person name="Detter J.C."/>
            <person name="Durkin C."/>
            <person name="Falciatore A."/>
            <person name="Fournet J."/>
            <person name="Haruta M."/>
            <person name="Huysman M.J."/>
            <person name="Jenkins B.D."/>
            <person name="Jiroutova K."/>
            <person name="Jorgensen R.E."/>
            <person name="Joubert Y."/>
            <person name="Kaplan A."/>
            <person name="Kroger N."/>
            <person name="Kroth P.G."/>
            <person name="La Roche J."/>
            <person name="Lindquist E."/>
            <person name="Lommer M."/>
            <person name="Martin-Jezequel V."/>
            <person name="Lopez P.J."/>
            <person name="Lucas S."/>
            <person name="Mangogna M."/>
            <person name="McGinnis K."/>
            <person name="Medlin L.K."/>
            <person name="Montsant A."/>
            <person name="Oudot-Le Secq M.P."/>
            <person name="Napoli C."/>
            <person name="Obornik M."/>
            <person name="Parker M.S."/>
            <person name="Petit J.L."/>
            <person name="Porcel B.M."/>
            <person name="Poulsen N."/>
            <person name="Robison M."/>
            <person name="Rychlewski L."/>
            <person name="Rynearson T.A."/>
            <person name="Schmutz J."/>
            <person name="Shapiro H."/>
            <person name="Siaut M."/>
            <person name="Stanley M."/>
            <person name="Sussman M.R."/>
            <person name="Taylor A.R."/>
            <person name="Vardi A."/>
            <person name="von Dassow P."/>
            <person name="Vyverman W."/>
            <person name="Willis A."/>
            <person name="Wyrwicz L.S."/>
            <person name="Rokhsar D.S."/>
            <person name="Weissenbach J."/>
            <person name="Armbrust E.V."/>
            <person name="Green B.R."/>
            <person name="Van de Peer Y."/>
            <person name="Grigoriev I.V."/>
        </authorList>
    </citation>
    <scope>NUCLEOTIDE SEQUENCE [LARGE SCALE GENOMIC DNA]</scope>
    <source>
        <strain evidence="3 4">CCAP 1055/1</strain>
    </source>
</reference>
<accession>B7G3Y4</accession>
<organism evidence="3 4">
    <name type="scientific">Phaeodactylum tricornutum (strain CCAP 1055/1)</name>
    <dbReference type="NCBI Taxonomy" id="556484"/>
    <lineage>
        <taxon>Eukaryota</taxon>
        <taxon>Sar</taxon>
        <taxon>Stramenopiles</taxon>
        <taxon>Ochrophyta</taxon>
        <taxon>Bacillariophyta</taxon>
        <taxon>Bacillariophyceae</taxon>
        <taxon>Bacillariophycidae</taxon>
        <taxon>Naviculales</taxon>
        <taxon>Phaeodactylaceae</taxon>
        <taxon>Phaeodactylum</taxon>
    </lineage>
</organism>
<dbReference type="Proteomes" id="UP000000759">
    <property type="component" value="Chromosome 13"/>
</dbReference>
<feature type="chain" id="PRO_5013402132" evidence="2">
    <location>
        <begin position="16"/>
        <end position="504"/>
    </location>
</feature>
<dbReference type="RefSeq" id="XP_002181688.1">
    <property type="nucleotide sequence ID" value="XM_002181652.1"/>
</dbReference>
<sequence length="504" mass="51776">MRIVRLGLLLEAVMAWDAAWFEADHGLSLDRSLGDPSASSPIHPVRHLKASKKSKSSDRPGKGSMFKDLSAKDSSGKEAAGKGSSTKSQKSVAPSPHPKSFPVSPTPSPTETFVEPPTVAPEEMPTFNPVYSPIDVPTQVPASAPTATPVDIPTTVPIEAPTVTPVDVPTAVPIETPTETPVDVPTTVPIEAPTETPVDLPTTVPIDAPTVTPVDIPTTVPIDAPTQVPVAAPTETPEATPTAVPIDTPTQIPTGVVNPTDVCALAQEISAEDCINTAERLQMDIENNLSGVICDQTFIGITETIVIPENASFGYRCEVPGRCVIQGDFNTQLFRTESTGSANNGHDICFSGIQFWDGSSDPSDPVPDGGAFGLVGGTTSFVGPGCRFLNNTANSGSGGAIAVSSQGAVSVIGCLITENAASESGGAISAFNVGPSLNPEVTIINSFFFANTAPLGPDISAGDLIDSGSALVTCSANTTFCAPATTFARSGATISGCDNVELCP</sequence>
<dbReference type="PANTHER" id="PTHR36489">
    <property type="entry name" value="PROTEIN-COUPLED RECEPTOR GPR1, PUTATIVE-RELATED"/>
    <property type="match status" value="1"/>
</dbReference>
<dbReference type="InParanoid" id="B7G3Y4"/>
<feature type="compositionally biased region" description="Pro residues" evidence="1">
    <location>
        <begin position="95"/>
        <end position="108"/>
    </location>
</feature>
<evidence type="ECO:0000256" key="2">
    <source>
        <dbReference type="SAM" id="SignalP"/>
    </source>
</evidence>
<reference evidence="4" key="2">
    <citation type="submission" date="2008-08" db="EMBL/GenBank/DDBJ databases">
        <authorList>
            <consortium name="Diatom Consortium"/>
            <person name="Grigoriev I."/>
            <person name="Grimwood J."/>
            <person name="Kuo A."/>
            <person name="Otillar R.P."/>
            <person name="Salamov A."/>
            <person name="Detter J.C."/>
            <person name="Lindquist E."/>
            <person name="Shapiro H."/>
            <person name="Lucas S."/>
            <person name="Glavina del Rio T."/>
            <person name="Pitluck S."/>
            <person name="Rokhsar D."/>
            <person name="Bowler C."/>
        </authorList>
    </citation>
    <scope>GENOME REANNOTATION</scope>
    <source>
        <strain evidence="4">CCAP 1055/1</strain>
    </source>
</reference>
<evidence type="ECO:0000313" key="4">
    <source>
        <dbReference type="Proteomes" id="UP000000759"/>
    </source>
</evidence>
<feature type="region of interest" description="Disordered" evidence="1">
    <location>
        <begin position="172"/>
        <end position="205"/>
    </location>
</feature>
<evidence type="ECO:0000313" key="3">
    <source>
        <dbReference type="EMBL" id="EEC46902.1"/>
    </source>
</evidence>
<feature type="compositionally biased region" description="Low complexity" evidence="1">
    <location>
        <begin position="232"/>
        <end position="245"/>
    </location>
</feature>
<dbReference type="AlphaFoldDB" id="B7G3Y4"/>
<feature type="compositionally biased region" description="Low complexity" evidence="1">
    <location>
        <begin position="172"/>
        <end position="191"/>
    </location>
</feature>
<protein>
    <submittedName>
        <fullName evidence="3">Uncharacterized protein</fullName>
    </submittedName>
</protein>
<proteinExistence type="predicted"/>
<dbReference type="EMBL" id="CM000615">
    <property type="protein sequence ID" value="EEC46902.1"/>
    <property type="molecule type" value="Genomic_DNA"/>
</dbReference>